<dbReference type="PROSITE" id="PS51186">
    <property type="entry name" value="GNAT"/>
    <property type="match status" value="1"/>
</dbReference>
<reference evidence="4" key="1">
    <citation type="submission" date="2021-02" db="EMBL/GenBank/DDBJ databases">
        <authorList>
            <person name="Dougan E. K."/>
            <person name="Rhodes N."/>
            <person name="Thang M."/>
            <person name="Chan C."/>
        </authorList>
    </citation>
    <scope>NUCLEOTIDE SEQUENCE</scope>
</reference>
<dbReference type="GO" id="GO:0016747">
    <property type="term" value="F:acyltransferase activity, transferring groups other than amino-acyl groups"/>
    <property type="evidence" value="ECO:0007669"/>
    <property type="project" value="InterPro"/>
</dbReference>
<dbReference type="CDD" id="cd04301">
    <property type="entry name" value="NAT_SF"/>
    <property type="match status" value="1"/>
</dbReference>
<dbReference type="PANTHER" id="PTHR43420">
    <property type="entry name" value="ACETYLTRANSFERASE"/>
    <property type="match status" value="1"/>
</dbReference>
<dbReference type="EMBL" id="CAJNNV010031672">
    <property type="protein sequence ID" value="CAE8637298.1"/>
    <property type="molecule type" value="Genomic_DNA"/>
</dbReference>
<dbReference type="InterPro" id="IPR050680">
    <property type="entry name" value="YpeA/RimI_acetyltransf"/>
</dbReference>
<accession>A0A813HG00</accession>
<evidence type="ECO:0000256" key="1">
    <source>
        <dbReference type="ARBA" id="ARBA00022679"/>
    </source>
</evidence>
<evidence type="ECO:0000259" key="3">
    <source>
        <dbReference type="PROSITE" id="PS51186"/>
    </source>
</evidence>
<dbReference type="Proteomes" id="UP000654075">
    <property type="component" value="Unassembled WGS sequence"/>
</dbReference>
<evidence type="ECO:0000313" key="4">
    <source>
        <dbReference type="EMBL" id="CAE8637298.1"/>
    </source>
</evidence>
<evidence type="ECO:0000313" key="5">
    <source>
        <dbReference type="EMBL" id="CAE8698710.1"/>
    </source>
</evidence>
<dbReference type="Pfam" id="PF00583">
    <property type="entry name" value="Acetyltransf_1"/>
    <property type="match status" value="1"/>
</dbReference>
<dbReference type="SUPFAM" id="SSF55729">
    <property type="entry name" value="Acyl-CoA N-acyltransferases (Nat)"/>
    <property type="match status" value="1"/>
</dbReference>
<dbReference type="InterPro" id="IPR016181">
    <property type="entry name" value="Acyl_CoA_acyltransferase"/>
</dbReference>
<dbReference type="OrthoDB" id="630895at2759"/>
<dbReference type="Proteomes" id="UP000626109">
    <property type="component" value="Unassembled WGS sequence"/>
</dbReference>
<dbReference type="EMBL" id="CAJNNW010029040">
    <property type="protein sequence ID" value="CAE8698710.1"/>
    <property type="molecule type" value="Genomic_DNA"/>
</dbReference>
<evidence type="ECO:0000256" key="2">
    <source>
        <dbReference type="ARBA" id="ARBA00023315"/>
    </source>
</evidence>
<dbReference type="AlphaFoldDB" id="A0A813HG00"/>
<keyword evidence="2" id="KW-0012">Acyltransferase</keyword>
<comment type="caution">
    <text evidence="4">The sequence shown here is derived from an EMBL/GenBank/DDBJ whole genome shotgun (WGS) entry which is preliminary data.</text>
</comment>
<organism evidence="4 6">
    <name type="scientific">Polarella glacialis</name>
    <name type="common">Dinoflagellate</name>
    <dbReference type="NCBI Taxonomy" id="89957"/>
    <lineage>
        <taxon>Eukaryota</taxon>
        <taxon>Sar</taxon>
        <taxon>Alveolata</taxon>
        <taxon>Dinophyceae</taxon>
        <taxon>Suessiales</taxon>
        <taxon>Suessiaceae</taxon>
        <taxon>Polarella</taxon>
    </lineage>
</organism>
<dbReference type="Gene3D" id="3.40.630.30">
    <property type="match status" value="1"/>
</dbReference>
<evidence type="ECO:0000313" key="6">
    <source>
        <dbReference type="Proteomes" id="UP000654075"/>
    </source>
</evidence>
<name>A0A813HG00_POLGL</name>
<protein>
    <recommendedName>
        <fullName evidence="3">N-acetyltransferase domain-containing protein</fullName>
    </recommendedName>
</protein>
<dbReference type="InterPro" id="IPR000182">
    <property type="entry name" value="GNAT_dom"/>
</dbReference>
<gene>
    <name evidence="4" type="ORF">PGLA1383_LOCUS52666</name>
    <name evidence="5" type="ORF">PGLA2088_LOCUS30857</name>
</gene>
<feature type="domain" description="N-acetyltransferase" evidence="3">
    <location>
        <begin position="210"/>
        <end position="337"/>
    </location>
</feature>
<sequence>MESCDAIAGCGRPACKMLDGDVEFLSTASGTTEGCHPGGLQTKWVVKETRDRELLQAYLSICPEVQTYALGDLAPPHWDHCRWHVLCDLLGCVHAVALTYTGLTTPVLQVLADPREDHCLAAAASLLRSLAVHHLPGLGAFECHVNAGLQDLLLEAGFSLAVRPHQRLALPRDCLRRLCPVDDANQTETEAGKQDMRPVGHTAPPTDLATRLGPADAEAAAALCATMPRSWFEPKVLQEGRYLGIWQEGRLASMGGTHVFAPEYGVAALGNVGTDTDFRGRGLGKALVHQLCCHLCQEGIQVVSLNVESDNEPALRLYKSLGFSTVMDFVECDVIRT</sequence>
<keyword evidence="6" id="KW-1185">Reference proteome</keyword>
<proteinExistence type="predicted"/>
<keyword evidence="1" id="KW-0808">Transferase</keyword>